<dbReference type="GO" id="GO:0034220">
    <property type="term" value="P:monoatomic ion transmembrane transport"/>
    <property type="evidence" value="ECO:0007669"/>
    <property type="project" value="UniProtKB-KW"/>
</dbReference>
<dbReference type="SUPFAM" id="SSF51430">
    <property type="entry name" value="NAD(P)-linked oxidoreductase"/>
    <property type="match status" value="1"/>
</dbReference>
<reference evidence="5 6" key="1">
    <citation type="journal article" date="2014" name="Nat. Commun.">
        <title>Klebsormidium flaccidum genome reveals primary factors for plant terrestrial adaptation.</title>
        <authorList>
            <person name="Hori K."/>
            <person name="Maruyama F."/>
            <person name="Fujisawa T."/>
            <person name="Togashi T."/>
            <person name="Yamamoto N."/>
            <person name="Seo M."/>
            <person name="Sato S."/>
            <person name="Yamada T."/>
            <person name="Mori H."/>
            <person name="Tajima N."/>
            <person name="Moriyama T."/>
            <person name="Ikeuchi M."/>
            <person name="Watanabe M."/>
            <person name="Wada H."/>
            <person name="Kobayashi K."/>
            <person name="Saito M."/>
            <person name="Masuda T."/>
            <person name="Sasaki-Sekimoto Y."/>
            <person name="Mashiguchi K."/>
            <person name="Awai K."/>
            <person name="Shimojima M."/>
            <person name="Masuda S."/>
            <person name="Iwai M."/>
            <person name="Nobusawa T."/>
            <person name="Narise T."/>
            <person name="Kondo S."/>
            <person name="Saito H."/>
            <person name="Sato R."/>
            <person name="Murakawa M."/>
            <person name="Ihara Y."/>
            <person name="Oshima-Yamada Y."/>
            <person name="Ohtaka K."/>
            <person name="Satoh M."/>
            <person name="Sonobe K."/>
            <person name="Ishii M."/>
            <person name="Ohtani R."/>
            <person name="Kanamori-Sato M."/>
            <person name="Honoki R."/>
            <person name="Miyazaki D."/>
            <person name="Mochizuki H."/>
            <person name="Umetsu J."/>
            <person name="Higashi K."/>
            <person name="Shibata D."/>
            <person name="Kamiya Y."/>
            <person name="Sato N."/>
            <person name="Nakamura Y."/>
            <person name="Tabata S."/>
            <person name="Ida S."/>
            <person name="Kurokawa K."/>
            <person name="Ohta H."/>
        </authorList>
    </citation>
    <scope>NUCLEOTIDE SEQUENCE [LARGE SCALE GENOMIC DNA]</scope>
    <source>
        <strain evidence="5 6">NIES-2285</strain>
    </source>
</reference>
<dbReference type="PRINTS" id="PR01577">
    <property type="entry name" value="KCNABCHANNEL"/>
</dbReference>
<name>A0A1Y1IBW4_KLENI</name>
<keyword evidence="5" id="KW-0406">Ion transport</keyword>
<dbReference type="GO" id="GO:0016491">
    <property type="term" value="F:oxidoreductase activity"/>
    <property type="evidence" value="ECO:0007669"/>
    <property type="project" value="UniProtKB-KW"/>
</dbReference>
<dbReference type="STRING" id="105231.A0A1Y1IBW4"/>
<dbReference type="PANTHER" id="PTHR43150">
    <property type="entry name" value="HYPERKINETIC, ISOFORM M"/>
    <property type="match status" value="1"/>
</dbReference>
<keyword evidence="2" id="KW-0521">NADP</keyword>
<comment type="similarity">
    <text evidence="1">Belongs to the shaker potassium channel beta subunit family.</text>
</comment>
<dbReference type="InterPro" id="IPR005399">
    <property type="entry name" value="K_chnl_volt-dep_bsu_KCNAB-rel"/>
</dbReference>
<evidence type="ECO:0000256" key="3">
    <source>
        <dbReference type="ARBA" id="ARBA00023002"/>
    </source>
</evidence>
<evidence type="ECO:0000256" key="2">
    <source>
        <dbReference type="ARBA" id="ARBA00022857"/>
    </source>
</evidence>
<proteinExistence type="inferred from homology"/>
<gene>
    <name evidence="5" type="ORF">KFL_002420120</name>
</gene>
<dbReference type="Proteomes" id="UP000054558">
    <property type="component" value="Unassembled WGS sequence"/>
</dbReference>
<keyword evidence="6" id="KW-1185">Reference proteome</keyword>
<organism evidence="5 6">
    <name type="scientific">Klebsormidium nitens</name>
    <name type="common">Green alga</name>
    <name type="synonym">Ulothrix nitens</name>
    <dbReference type="NCBI Taxonomy" id="105231"/>
    <lineage>
        <taxon>Eukaryota</taxon>
        <taxon>Viridiplantae</taxon>
        <taxon>Streptophyta</taxon>
        <taxon>Klebsormidiophyceae</taxon>
        <taxon>Klebsormidiales</taxon>
        <taxon>Klebsormidiaceae</taxon>
        <taxon>Klebsormidium</taxon>
    </lineage>
</organism>
<dbReference type="OMA" id="MWAGPYG"/>
<dbReference type="Gene3D" id="3.20.20.100">
    <property type="entry name" value="NADP-dependent oxidoreductase domain"/>
    <property type="match status" value="1"/>
</dbReference>
<evidence type="ECO:0000259" key="4">
    <source>
        <dbReference type="Pfam" id="PF00248"/>
    </source>
</evidence>
<dbReference type="OrthoDB" id="2310150at2759"/>
<dbReference type="AlphaFoldDB" id="A0A1Y1IBW4"/>
<evidence type="ECO:0000313" key="6">
    <source>
        <dbReference type="Proteomes" id="UP000054558"/>
    </source>
</evidence>
<keyword evidence="5" id="KW-0813">Transport</keyword>
<keyword evidence="3" id="KW-0560">Oxidoreductase</keyword>
<evidence type="ECO:0000313" key="5">
    <source>
        <dbReference type="EMBL" id="GAQ85578.1"/>
    </source>
</evidence>
<dbReference type="Pfam" id="PF00248">
    <property type="entry name" value="Aldo_ket_red"/>
    <property type="match status" value="1"/>
</dbReference>
<accession>A0A1Y1IBW4</accession>
<dbReference type="PANTHER" id="PTHR43150:SF2">
    <property type="entry name" value="HYPERKINETIC, ISOFORM M"/>
    <property type="match status" value="1"/>
</dbReference>
<dbReference type="CDD" id="cd19143">
    <property type="entry name" value="AKR_AKR6C1_2"/>
    <property type="match status" value="1"/>
</dbReference>
<sequence>MEYRFLGRSGLKVSALSFGAWVTFGNQVQVPEAKKILEGALKAGVNFFDNAEVYAGGKAEEVMGQAFKELGTKRSDLVLTTKIFWGGQGPNDKGLSRKHIVEATQASLKRYQVDYFDVIFAHRPDVTTPMEETVRAFNHIIEKGHCFYWGTSEWTAQQIEAAWGVAKRLNLIGPLVEQPEYNLFAREKVEVEYAPLYKEYGLGLTTWSPLASGLLTGKYSKDHIPEGSRFALEAHKGSRERSLVEEKLGKVDKLKKVAEEVGASLAQLSLAWALKNPHVSTVITGASKPEQFEENVQAFKFVPKLTPEIMDKIDEIMQTKPTPSKVYRE</sequence>
<dbReference type="EMBL" id="DF237191">
    <property type="protein sequence ID" value="GAQ85578.1"/>
    <property type="molecule type" value="Genomic_DNA"/>
</dbReference>
<feature type="domain" description="NADP-dependent oxidoreductase" evidence="4">
    <location>
        <begin position="16"/>
        <end position="316"/>
    </location>
</feature>
<dbReference type="InterPro" id="IPR023210">
    <property type="entry name" value="NADP_OxRdtase_dom"/>
</dbReference>
<dbReference type="InterPro" id="IPR036812">
    <property type="entry name" value="NAD(P)_OxRdtase_dom_sf"/>
</dbReference>
<evidence type="ECO:0000256" key="1">
    <source>
        <dbReference type="ARBA" id="ARBA00006515"/>
    </source>
</evidence>
<protein>
    <submittedName>
        <fullName evidence="5">Potassium channel beta subunit 1</fullName>
    </submittedName>
</protein>
<keyword evidence="5" id="KW-0407">Ion channel</keyword>